<name>A0A1I1J7P9_9BACT</name>
<dbReference type="InterPro" id="IPR046500">
    <property type="entry name" value="DUF6678"/>
</dbReference>
<reference evidence="1 2" key="1">
    <citation type="submission" date="2016-10" db="EMBL/GenBank/DDBJ databases">
        <authorList>
            <person name="de Groot N.N."/>
        </authorList>
    </citation>
    <scope>NUCLEOTIDE SEQUENCE [LARGE SCALE GENOMIC DNA]</scope>
    <source>
        <strain evidence="1 2">DSM 6793</strain>
    </source>
</reference>
<protein>
    <submittedName>
        <fullName evidence="1">Uncharacterized protein</fullName>
    </submittedName>
</protein>
<accession>A0A1I1J7P9</accession>
<organism evidence="1 2">
    <name type="scientific">Flexibacter flexilis DSM 6793</name>
    <dbReference type="NCBI Taxonomy" id="927664"/>
    <lineage>
        <taxon>Bacteria</taxon>
        <taxon>Pseudomonadati</taxon>
        <taxon>Bacteroidota</taxon>
        <taxon>Cytophagia</taxon>
        <taxon>Cytophagales</taxon>
        <taxon>Flexibacteraceae</taxon>
        <taxon>Flexibacter</taxon>
    </lineage>
</organism>
<dbReference type="EMBL" id="FOLE01000005">
    <property type="protein sequence ID" value="SFC44131.1"/>
    <property type="molecule type" value="Genomic_DNA"/>
</dbReference>
<dbReference type="Proteomes" id="UP000199514">
    <property type="component" value="Unassembled WGS sequence"/>
</dbReference>
<gene>
    <name evidence="1" type="ORF">SAMN05421780_105224</name>
</gene>
<dbReference type="STRING" id="927664.SAMN05421780_105224"/>
<evidence type="ECO:0000313" key="2">
    <source>
        <dbReference type="Proteomes" id="UP000199514"/>
    </source>
</evidence>
<sequence length="168" mass="20167">MNNIERQKTWIDIFEDPNISEREKYKYYTQNDEYVLKLKEKVRQTINQKGLVSIMNDTKWLKLQHGVQSLPFPPPYIEKLVLEEKSFEEVQISDKPRWFGDWSPFYQEGMFLFFAIEYIKVRPCYAEHNGRLVAPTIIDETAAFEQLLQELHIPYEEDKGVFIIYGYK</sequence>
<dbReference type="Pfam" id="PF20383">
    <property type="entry name" value="DUF6678"/>
    <property type="match status" value="1"/>
</dbReference>
<dbReference type="RefSeq" id="WP_091511978.1">
    <property type="nucleotide sequence ID" value="NZ_FOLE01000005.1"/>
</dbReference>
<proteinExistence type="predicted"/>
<evidence type="ECO:0000313" key="1">
    <source>
        <dbReference type="EMBL" id="SFC44131.1"/>
    </source>
</evidence>
<dbReference type="OrthoDB" id="8908434at2"/>
<keyword evidence="2" id="KW-1185">Reference proteome</keyword>
<dbReference type="AlphaFoldDB" id="A0A1I1J7P9"/>